<organism evidence="4 5">
    <name type="scientific">Streptomyces milbemycinicus</name>
    <dbReference type="NCBI Taxonomy" id="476552"/>
    <lineage>
        <taxon>Bacteria</taxon>
        <taxon>Bacillati</taxon>
        <taxon>Actinomycetota</taxon>
        <taxon>Actinomycetes</taxon>
        <taxon>Kitasatosporales</taxon>
        <taxon>Streptomycetaceae</taxon>
        <taxon>Streptomyces</taxon>
    </lineage>
</organism>
<comment type="caution">
    <text evidence="4">The sequence shown here is derived from an EMBL/GenBank/DDBJ whole genome shotgun (WGS) entry which is preliminary data.</text>
</comment>
<evidence type="ECO:0000259" key="3">
    <source>
        <dbReference type="SMART" id="SM00829"/>
    </source>
</evidence>
<sequence length="200" mass="21155">MNRAVRFHQTGGPEVLRLEEVPDPVPGRGEVLIRTSALGLNRAESMFRLGQYGIDPVFPSGLGYEAAGVIEAVGDGVTGFRVGQAVSVVPSFTMPDYPMHGELVLAPVHPVVVHPEQLSFEEAAAVWMKFITAYGGLIDIAGARAGDTVLIPAASSSVGLAPIQVAHRAGGPHPRAAGCRRGAVQAPDHPRLRAVRDHHR</sequence>
<dbReference type="SUPFAM" id="SSF50129">
    <property type="entry name" value="GroES-like"/>
    <property type="match status" value="1"/>
</dbReference>
<dbReference type="RefSeq" id="WP_358641226.1">
    <property type="nucleotide sequence ID" value="NZ_JBFAEV010000018.1"/>
</dbReference>
<keyword evidence="5" id="KW-1185">Reference proteome</keyword>
<keyword evidence="1" id="KW-0521">NADP</keyword>
<dbReference type="InterPro" id="IPR013154">
    <property type="entry name" value="ADH-like_N"/>
</dbReference>
<dbReference type="SMART" id="SM00829">
    <property type="entry name" value="PKS_ER"/>
    <property type="match status" value="1"/>
</dbReference>
<evidence type="ECO:0000313" key="4">
    <source>
        <dbReference type="EMBL" id="MFK4271220.1"/>
    </source>
</evidence>
<dbReference type="PANTHER" id="PTHR44154:SF1">
    <property type="entry name" value="QUINONE OXIDOREDUCTASE"/>
    <property type="match status" value="1"/>
</dbReference>
<dbReference type="InterPro" id="IPR020843">
    <property type="entry name" value="ER"/>
</dbReference>
<dbReference type="EMBL" id="JBJDQH010000016">
    <property type="protein sequence ID" value="MFK4271220.1"/>
    <property type="molecule type" value="Genomic_DNA"/>
</dbReference>
<reference evidence="4 5" key="1">
    <citation type="submission" date="2024-11" db="EMBL/GenBank/DDBJ databases">
        <title>The Natural Products Discovery Center: Release of the First 8490 Sequenced Strains for Exploring Actinobacteria Biosynthetic Diversity.</title>
        <authorList>
            <person name="Kalkreuter E."/>
            <person name="Kautsar S.A."/>
            <person name="Yang D."/>
            <person name="Bader C.D."/>
            <person name="Teijaro C.N."/>
            <person name="Fluegel L."/>
            <person name="Davis C.M."/>
            <person name="Simpson J.R."/>
            <person name="Lauterbach L."/>
            <person name="Steele A.D."/>
            <person name="Gui C."/>
            <person name="Meng S."/>
            <person name="Li G."/>
            <person name="Viehrig K."/>
            <person name="Ye F."/>
            <person name="Su P."/>
            <person name="Kiefer A.F."/>
            <person name="Nichols A."/>
            <person name="Cepeda A.J."/>
            <person name="Yan W."/>
            <person name="Fan B."/>
            <person name="Jiang Y."/>
            <person name="Adhikari A."/>
            <person name="Zheng C.-J."/>
            <person name="Schuster L."/>
            <person name="Cowan T.M."/>
            <person name="Smanski M.J."/>
            <person name="Chevrette M.G."/>
            <person name="De Carvalho L.P.S."/>
            <person name="Shen B."/>
        </authorList>
    </citation>
    <scope>NUCLEOTIDE SEQUENCE [LARGE SCALE GENOMIC DNA]</scope>
    <source>
        <strain evidence="4 5">NPDC020863</strain>
    </source>
</reference>
<protein>
    <submittedName>
        <fullName evidence="4">Alcohol dehydrogenase catalytic domain-containing protein</fullName>
    </submittedName>
</protein>
<feature type="region of interest" description="Disordered" evidence="2">
    <location>
        <begin position="171"/>
        <end position="200"/>
    </location>
</feature>
<dbReference type="Proteomes" id="UP001620295">
    <property type="component" value="Unassembled WGS sequence"/>
</dbReference>
<dbReference type="Gene3D" id="3.90.180.10">
    <property type="entry name" value="Medium-chain alcohol dehydrogenases, catalytic domain"/>
    <property type="match status" value="1"/>
</dbReference>
<evidence type="ECO:0000313" key="5">
    <source>
        <dbReference type="Proteomes" id="UP001620295"/>
    </source>
</evidence>
<dbReference type="Gene3D" id="3.40.50.720">
    <property type="entry name" value="NAD(P)-binding Rossmann-like Domain"/>
    <property type="match status" value="1"/>
</dbReference>
<accession>A0ABW8LZ64</accession>
<dbReference type="InterPro" id="IPR011032">
    <property type="entry name" value="GroES-like_sf"/>
</dbReference>
<gene>
    <name evidence="4" type="ORF">ACI2L5_40810</name>
</gene>
<dbReference type="Pfam" id="PF08240">
    <property type="entry name" value="ADH_N"/>
    <property type="match status" value="1"/>
</dbReference>
<proteinExistence type="predicted"/>
<dbReference type="InterPro" id="IPR051603">
    <property type="entry name" value="Zinc-ADH_QOR/CCCR"/>
</dbReference>
<feature type="compositionally biased region" description="Basic and acidic residues" evidence="2">
    <location>
        <begin position="188"/>
        <end position="200"/>
    </location>
</feature>
<evidence type="ECO:0000256" key="2">
    <source>
        <dbReference type="SAM" id="MobiDB-lite"/>
    </source>
</evidence>
<evidence type="ECO:0000256" key="1">
    <source>
        <dbReference type="ARBA" id="ARBA00022857"/>
    </source>
</evidence>
<dbReference type="PANTHER" id="PTHR44154">
    <property type="entry name" value="QUINONE OXIDOREDUCTASE"/>
    <property type="match status" value="1"/>
</dbReference>
<feature type="domain" description="Enoyl reductase (ER)" evidence="3">
    <location>
        <begin position="11"/>
        <end position="198"/>
    </location>
</feature>
<name>A0ABW8LZ64_9ACTN</name>